<dbReference type="RefSeq" id="WP_157775459.1">
    <property type="nucleotide sequence ID" value="NZ_LT960614.1"/>
</dbReference>
<dbReference type="InterPro" id="IPR036249">
    <property type="entry name" value="Thioredoxin-like_sf"/>
</dbReference>
<dbReference type="OrthoDB" id="508035at2"/>
<dbReference type="SUPFAM" id="SSF52833">
    <property type="entry name" value="Thioredoxin-like"/>
    <property type="match status" value="1"/>
</dbReference>
<dbReference type="InterPro" id="IPR054416">
    <property type="entry name" value="GST_UstS-like_C"/>
</dbReference>
<dbReference type="AlphaFoldDB" id="A0A2C9D5H8"/>
<dbReference type="InterPro" id="IPR004045">
    <property type="entry name" value="Glutathione_S-Trfase_N"/>
</dbReference>
<feature type="domain" description="GST N-terminal" evidence="1">
    <location>
        <begin position="8"/>
        <end position="86"/>
    </location>
</feature>
<dbReference type="Gene3D" id="3.40.30.10">
    <property type="entry name" value="Glutaredoxin"/>
    <property type="match status" value="1"/>
</dbReference>
<keyword evidence="3" id="KW-1185">Reference proteome</keyword>
<name>A0A2C9D5H8_9HYPH</name>
<dbReference type="Pfam" id="PF13417">
    <property type="entry name" value="GST_N_3"/>
    <property type="match status" value="1"/>
</dbReference>
<protein>
    <submittedName>
        <fullName evidence="2">Beta-aryl ether cleaving enzyme</fullName>
    </submittedName>
</protein>
<dbReference type="InterPro" id="IPR040079">
    <property type="entry name" value="Glutathione_S-Trfase"/>
</dbReference>
<evidence type="ECO:0000313" key="2">
    <source>
        <dbReference type="EMBL" id="SON55483.1"/>
    </source>
</evidence>
<dbReference type="Gene3D" id="1.20.1050.10">
    <property type="match status" value="1"/>
</dbReference>
<dbReference type="PROSITE" id="PS50404">
    <property type="entry name" value="GST_NTER"/>
    <property type="match status" value="1"/>
</dbReference>
<gene>
    <name evidence="2" type="primary">ligE</name>
    <name evidence="2" type="ORF">HDIA_1942</name>
</gene>
<dbReference type="InterPro" id="IPR050983">
    <property type="entry name" value="GST_Omega/HSP26"/>
</dbReference>
<accession>A0A2C9D5H8</accession>
<reference evidence="3" key="1">
    <citation type="submission" date="2017-09" db="EMBL/GenBank/DDBJ databases">
        <title>Genome sequence of Nannocystis excedens DSM 71.</title>
        <authorList>
            <person name="Blom J."/>
        </authorList>
    </citation>
    <scope>NUCLEOTIDE SEQUENCE [LARGE SCALE GENOMIC DNA]</scope>
    <source>
        <strain evidence="3">type strain: E19</strain>
    </source>
</reference>
<evidence type="ECO:0000259" key="1">
    <source>
        <dbReference type="PROSITE" id="PS50404"/>
    </source>
</evidence>
<dbReference type="EMBL" id="LT960614">
    <property type="protein sequence ID" value="SON55483.1"/>
    <property type="molecule type" value="Genomic_DNA"/>
</dbReference>
<dbReference type="PANTHER" id="PTHR43968">
    <property type="match status" value="1"/>
</dbReference>
<proteinExistence type="predicted"/>
<dbReference type="Pfam" id="PF22041">
    <property type="entry name" value="GST_C_7"/>
    <property type="match status" value="1"/>
</dbReference>
<dbReference type="InterPro" id="IPR036282">
    <property type="entry name" value="Glutathione-S-Trfase_C_sf"/>
</dbReference>
<dbReference type="SFLD" id="SFLDS00019">
    <property type="entry name" value="Glutathione_Transferase_(cytos"/>
    <property type="match status" value="1"/>
</dbReference>
<evidence type="ECO:0000313" key="3">
    <source>
        <dbReference type="Proteomes" id="UP000223606"/>
    </source>
</evidence>
<sequence>MTLRLYDLCGADPKLRFSPYCWRVKLALRHKGISVETVPTPFTAVPEIGGGGFPTVPVLELEDGKTRIVESFAIAEYLEETFPDRPALFSPGPAGRASARFMDGFANMTFAALAFPLIAKDIHAHLTEADQVYFRQSREKRLGKTLEEAAAGRENKLGEFRKTLAPVRHVLRSSPYLGGESPLYVDFILAGALTWATTISDYPILGDEAEISDWLKRVTQGETALA</sequence>
<organism evidence="2 3">
    <name type="scientific">Hartmannibacter diazotrophicus</name>
    <dbReference type="NCBI Taxonomy" id="1482074"/>
    <lineage>
        <taxon>Bacteria</taxon>
        <taxon>Pseudomonadati</taxon>
        <taxon>Pseudomonadota</taxon>
        <taxon>Alphaproteobacteria</taxon>
        <taxon>Hyphomicrobiales</taxon>
        <taxon>Pleomorphomonadaceae</taxon>
        <taxon>Hartmannibacter</taxon>
    </lineage>
</organism>
<dbReference type="SUPFAM" id="SSF47616">
    <property type="entry name" value="GST C-terminal domain-like"/>
    <property type="match status" value="1"/>
</dbReference>
<dbReference type="GO" id="GO:0005737">
    <property type="term" value="C:cytoplasm"/>
    <property type="evidence" value="ECO:0007669"/>
    <property type="project" value="TreeGrafter"/>
</dbReference>
<dbReference type="KEGG" id="hdi:HDIA_1942"/>
<dbReference type="Proteomes" id="UP000223606">
    <property type="component" value="Chromosome 1"/>
</dbReference>
<dbReference type="PANTHER" id="PTHR43968:SF6">
    <property type="entry name" value="GLUTATHIONE S-TRANSFERASE OMEGA"/>
    <property type="match status" value="1"/>
</dbReference>